<reference evidence="8 9" key="1">
    <citation type="journal article" date="2012" name="Genome Biol.">
        <title>The genome of the polar eukaryotic microalga coccomyxa subellipsoidea reveals traits of cold adaptation.</title>
        <authorList>
            <person name="Blanc G."/>
            <person name="Agarkova I."/>
            <person name="Grimwood J."/>
            <person name="Kuo A."/>
            <person name="Brueggeman A."/>
            <person name="Dunigan D."/>
            <person name="Gurnon J."/>
            <person name="Ladunga I."/>
            <person name="Lindquist E."/>
            <person name="Lucas S."/>
            <person name="Pangilinan J."/>
            <person name="Proschold T."/>
            <person name="Salamov A."/>
            <person name="Schmutz J."/>
            <person name="Weeks D."/>
            <person name="Yamada T."/>
            <person name="Claverie J.M."/>
            <person name="Grigoriev I."/>
            <person name="Van Etten J."/>
            <person name="Lomsadze A."/>
            <person name="Borodovsky M."/>
        </authorList>
    </citation>
    <scope>NUCLEOTIDE SEQUENCE [LARGE SCALE GENOMIC DNA]</scope>
    <source>
        <strain evidence="8 9">C-169</strain>
    </source>
</reference>
<protein>
    <recommendedName>
        <fullName evidence="10">Glycosyl transferase</fullName>
    </recommendedName>
</protein>
<dbReference type="AlphaFoldDB" id="I0YRQ8"/>
<feature type="region of interest" description="Disordered" evidence="6">
    <location>
        <begin position="1"/>
        <end position="22"/>
    </location>
</feature>
<dbReference type="OrthoDB" id="191334at2759"/>
<proteinExistence type="predicted"/>
<keyword evidence="7" id="KW-1133">Transmembrane helix</keyword>
<evidence type="ECO:0000313" key="9">
    <source>
        <dbReference type="Proteomes" id="UP000007264"/>
    </source>
</evidence>
<evidence type="ECO:0000256" key="1">
    <source>
        <dbReference type="ARBA" id="ARBA00004606"/>
    </source>
</evidence>
<evidence type="ECO:0000313" key="8">
    <source>
        <dbReference type="EMBL" id="EIE21077.1"/>
    </source>
</evidence>
<evidence type="ECO:0000256" key="5">
    <source>
        <dbReference type="ARBA" id="ARBA00023180"/>
    </source>
</evidence>
<keyword evidence="4 7" id="KW-0472">Membrane</keyword>
<sequence length="484" mass="53294">MQEDQGTQGAGGSPLSARSPSRARKHAATAARLLAGALFWCALGALCFAGFGIGRLQCGGDVRGCFRHPLHAFGPGPTEDNAAPLRVSQALAVSGEASFSTVQQKCASAVDAIPRVALLFLTRGALWHEALWREWFAHAAGLVPADVIRAGNCSSQIFSTMAAWCSVKEPIGNAIGAQHLFSVYVHTQPGFIGFPVGSLFFGTELPVHVKATWGGFDLVDATKELLRAALTDERNKKLMLVSESCIPLYPPTLIYQQLMSEPKSRINACPHRHMMPWRWHPRMARGEQVRITPRLWRKTSQWFAIERGLARIIADDTAVADLFRETCVEVEMDEELDRKFECYSDEHYMPVLLAYAGKQEETDCTGLIMNVDWEEGGPHPISYHPDNVTEATMRQLRKPEQCDSAAALRLTKEMFVRAGAPASAGLCTEESPWSNRLLAPSCPLFARKFSDATADAVFQLLTDCRARLDIAACRQSPDERVLPL</sequence>
<evidence type="ECO:0000256" key="2">
    <source>
        <dbReference type="ARBA" id="ARBA00022676"/>
    </source>
</evidence>
<dbReference type="PANTHER" id="PTHR31042:SF150">
    <property type="entry name" value="OS06G0661900 PROTEIN"/>
    <property type="match status" value="1"/>
</dbReference>
<comment type="subcellular location">
    <subcellularLocation>
        <location evidence="1">Membrane</location>
        <topology evidence="1">Single-pass type II membrane protein</topology>
    </subcellularLocation>
</comment>
<dbReference type="KEGG" id="csl:COCSUDRAFT_67068"/>
<accession>I0YRQ8</accession>
<dbReference type="InterPro" id="IPR044174">
    <property type="entry name" value="BC10-like"/>
</dbReference>
<feature type="transmembrane region" description="Helical" evidence="7">
    <location>
        <begin position="30"/>
        <end position="53"/>
    </location>
</feature>
<evidence type="ECO:0008006" key="10">
    <source>
        <dbReference type="Google" id="ProtNLM"/>
    </source>
</evidence>
<name>I0YRQ8_COCSC</name>
<organism evidence="8 9">
    <name type="scientific">Coccomyxa subellipsoidea (strain C-169)</name>
    <name type="common">Green microalga</name>
    <dbReference type="NCBI Taxonomy" id="574566"/>
    <lineage>
        <taxon>Eukaryota</taxon>
        <taxon>Viridiplantae</taxon>
        <taxon>Chlorophyta</taxon>
        <taxon>core chlorophytes</taxon>
        <taxon>Trebouxiophyceae</taxon>
        <taxon>Trebouxiophyceae incertae sedis</taxon>
        <taxon>Coccomyxaceae</taxon>
        <taxon>Coccomyxa</taxon>
        <taxon>Coccomyxa subellipsoidea</taxon>
    </lineage>
</organism>
<dbReference type="GO" id="GO:0016757">
    <property type="term" value="F:glycosyltransferase activity"/>
    <property type="evidence" value="ECO:0007669"/>
    <property type="project" value="UniProtKB-KW"/>
</dbReference>
<gene>
    <name evidence="8" type="ORF">COCSUDRAFT_67068</name>
</gene>
<evidence type="ECO:0000256" key="7">
    <source>
        <dbReference type="SAM" id="Phobius"/>
    </source>
</evidence>
<keyword evidence="5" id="KW-0325">Glycoprotein</keyword>
<keyword evidence="2" id="KW-0328">Glycosyltransferase</keyword>
<evidence type="ECO:0000256" key="6">
    <source>
        <dbReference type="SAM" id="MobiDB-lite"/>
    </source>
</evidence>
<comment type="caution">
    <text evidence="8">The sequence shown here is derived from an EMBL/GenBank/DDBJ whole genome shotgun (WGS) entry which is preliminary data.</text>
</comment>
<keyword evidence="7" id="KW-0812">Transmembrane</keyword>
<evidence type="ECO:0000256" key="4">
    <source>
        <dbReference type="ARBA" id="ARBA00023136"/>
    </source>
</evidence>
<dbReference type="PANTHER" id="PTHR31042">
    <property type="entry name" value="CORE-2/I-BRANCHING BETA-1,6-N-ACETYLGLUCOSAMINYLTRANSFERASE FAMILY PROTEIN-RELATED"/>
    <property type="match status" value="1"/>
</dbReference>
<dbReference type="GO" id="GO:0016020">
    <property type="term" value="C:membrane"/>
    <property type="evidence" value="ECO:0007669"/>
    <property type="project" value="UniProtKB-SubCell"/>
</dbReference>
<dbReference type="GeneID" id="17039059"/>
<dbReference type="eggNOG" id="ENOG502QS7F">
    <property type="taxonomic scope" value="Eukaryota"/>
</dbReference>
<dbReference type="EMBL" id="AGSI01000013">
    <property type="protein sequence ID" value="EIE21077.1"/>
    <property type="molecule type" value="Genomic_DNA"/>
</dbReference>
<dbReference type="Pfam" id="PF02485">
    <property type="entry name" value="Branch"/>
    <property type="match status" value="1"/>
</dbReference>
<dbReference type="InterPro" id="IPR003406">
    <property type="entry name" value="Glyco_trans_14"/>
</dbReference>
<keyword evidence="3" id="KW-0808">Transferase</keyword>
<dbReference type="Proteomes" id="UP000007264">
    <property type="component" value="Unassembled WGS sequence"/>
</dbReference>
<evidence type="ECO:0000256" key="3">
    <source>
        <dbReference type="ARBA" id="ARBA00022679"/>
    </source>
</evidence>
<dbReference type="RefSeq" id="XP_005645621.1">
    <property type="nucleotide sequence ID" value="XM_005645564.1"/>
</dbReference>
<keyword evidence="9" id="KW-1185">Reference proteome</keyword>